<protein>
    <submittedName>
        <fullName evidence="3">Regulator of Vps4 activity in the MVB pathway-domain-containing protein</fullName>
    </submittedName>
</protein>
<proteinExistence type="inferred from homology"/>
<comment type="caution">
    <text evidence="3">The sequence shown here is derived from an EMBL/GenBank/DDBJ whole genome shotgun (WGS) entry which is preliminary data.</text>
</comment>
<organism evidence="3 4">
    <name type="scientific">Dioszegia hungarica</name>
    <dbReference type="NCBI Taxonomy" id="4972"/>
    <lineage>
        <taxon>Eukaryota</taxon>
        <taxon>Fungi</taxon>
        <taxon>Dikarya</taxon>
        <taxon>Basidiomycota</taxon>
        <taxon>Agaricomycotina</taxon>
        <taxon>Tremellomycetes</taxon>
        <taxon>Tremellales</taxon>
        <taxon>Bulleribasidiaceae</taxon>
        <taxon>Dioszegia</taxon>
    </lineage>
</organism>
<keyword evidence="4" id="KW-1185">Reference proteome</keyword>
<sequence length="292" mass="31776">MVPWSAARTKVQIRLSIQRLRTLQEKKLALAKKSRREIADLVLKGRIETARLRVEGLIQDDIYVELLEVLELYAETLQARFGLLESTGGETPEPSIADAVNAIVYSAPRTELKELHALREMLMHKYGRQFSLDLQVSDPPPPQVPKRVTSKIAVFVPPKELVDAYLSEIAKGYGVAWIPDPEPFSGVEGEAEAGDEAEDKADKGKARNGDGEKKDEDDVDDDLGGSGGGDLGEESGKAGSAAANLPDGPEKDAWASGAEVKLPTAPAQPAGGKKMTPEEELAKRFERLKQLR</sequence>
<dbReference type="PANTHER" id="PTHR12161">
    <property type="entry name" value="IST1 FAMILY MEMBER"/>
    <property type="match status" value="1"/>
</dbReference>
<dbReference type="PANTHER" id="PTHR12161:SF5">
    <property type="entry name" value="IST1 HOMOLOG"/>
    <property type="match status" value="1"/>
</dbReference>
<feature type="compositionally biased region" description="Basic and acidic residues" evidence="2">
    <location>
        <begin position="200"/>
        <end position="216"/>
    </location>
</feature>
<feature type="region of interest" description="Disordered" evidence="2">
    <location>
        <begin position="184"/>
        <end position="279"/>
    </location>
</feature>
<dbReference type="GeneID" id="77727326"/>
<reference evidence="3" key="1">
    <citation type="journal article" date="2022" name="G3 (Bethesda)">
        <title>High quality genome of the basidiomycete yeast Dioszegia hungarica PDD-24b-2 isolated from cloud water.</title>
        <authorList>
            <person name="Jarrige D."/>
            <person name="Haridas S."/>
            <person name="Bleykasten-Grosshans C."/>
            <person name="Joly M."/>
            <person name="Nadalig T."/>
            <person name="Sancelme M."/>
            <person name="Vuilleumier S."/>
            <person name="Grigoriev I.V."/>
            <person name="Amato P."/>
            <person name="Bringel F."/>
        </authorList>
    </citation>
    <scope>NUCLEOTIDE SEQUENCE</scope>
    <source>
        <strain evidence="3">PDD-24b-2</strain>
    </source>
</reference>
<dbReference type="FunFam" id="1.20.1260.60:FF:000002">
    <property type="entry name" value="Vacuolar protein sorting-associated protein IST1"/>
    <property type="match status" value="1"/>
</dbReference>
<dbReference type="EMBL" id="JAKWFO010000016">
    <property type="protein sequence ID" value="KAI9631732.1"/>
    <property type="molecule type" value="Genomic_DNA"/>
</dbReference>
<evidence type="ECO:0000256" key="1">
    <source>
        <dbReference type="ARBA" id="ARBA00005536"/>
    </source>
</evidence>
<dbReference type="InterPro" id="IPR005061">
    <property type="entry name" value="Ist1"/>
</dbReference>
<name>A0AA38H104_9TREE</name>
<dbReference type="GO" id="GO:0015031">
    <property type="term" value="P:protein transport"/>
    <property type="evidence" value="ECO:0007669"/>
    <property type="project" value="InterPro"/>
</dbReference>
<dbReference type="RefSeq" id="XP_052941509.1">
    <property type="nucleotide sequence ID" value="XM_053088121.1"/>
</dbReference>
<comment type="similarity">
    <text evidence="1">Belongs to the IST1 family.</text>
</comment>
<evidence type="ECO:0000313" key="4">
    <source>
        <dbReference type="Proteomes" id="UP001164286"/>
    </source>
</evidence>
<feature type="compositionally biased region" description="Acidic residues" evidence="2">
    <location>
        <begin position="189"/>
        <end position="199"/>
    </location>
</feature>
<dbReference type="Gene3D" id="1.20.1260.60">
    <property type="entry name" value="Vacuolar protein sorting-associated protein Ist1"/>
    <property type="match status" value="1"/>
</dbReference>
<dbReference type="InterPro" id="IPR042277">
    <property type="entry name" value="IST1-like"/>
</dbReference>
<evidence type="ECO:0000313" key="3">
    <source>
        <dbReference type="EMBL" id="KAI9631732.1"/>
    </source>
</evidence>
<dbReference type="Proteomes" id="UP001164286">
    <property type="component" value="Unassembled WGS sequence"/>
</dbReference>
<dbReference type="AlphaFoldDB" id="A0AA38H104"/>
<evidence type="ECO:0000256" key="2">
    <source>
        <dbReference type="SAM" id="MobiDB-lite"/>
    </source>
</evidence>
<accession>A0AA38H104</accession>
<dbReference type="Pfam" id="PF03398">
    <property type="entry name" value="Ist1"/>
    <property type="match status" value="1"/>
</dbReference>
<gene>
    <name evidence="3" type="ORF">MKK02DRAFT_30737</name>
</gene>